<sequence>MPLSGFSDTPQAKFKSQGEIYNMNVTSNDQLTAYGWNEEWQQTLAAQEKPPRECSPARVVAQFSHSYNIMTPSGIHSAAVTGKFEFLAAKRGDYPAVGDWVLAEPLPGENRSVIHAVLPRRSAMVRKVAGAVIEDQIVGANLDYLFIVTALNQDFNLRKIERYMIAAWESGASPVVLLTKSDLCPEPDDFAAQVEDAAPGVPVHCVSALTGLGKEALEAYMRPGVTIAVTGSSGVGKSTLLNWLAGQSLQLTQGIREDDARGRHTTTHRELFLLDNGALVMDTPGMRELQLWDAQEGWQQAFSDIEQFAESCRFRDCRHEGEAGCAVLEALNSGELDAKRFANYRKTEKELAHLARKERSSAAKAGSKGKRPRSAGKAERRPIKLLDDMDYE</sequence>
<evidence type="ECO:0000259" key="13">
    <source>
        <dbReference type="PROSITE" id="PS51721"/>
    </source>
</evidence>
<feature type="binding site" evidence="10">
    <location>
        <position position="312"/>
    </location>
    <ligand>
        <name>Zn(2+)</name>
        <dbReference type="ChEBI" id="CHEBI:29105"/>
    </ligand>
</feature>
<dbReference type="GO" id="GO:0046872">
    <property type="term" value="F:metal ion binding"/>
    <property type="evidence" value="ECO:0007669"/>
    <property type="project" value="UniProtKB-KW"/>
</dbReference>
<dbReference type="Pfam" id="PF03193">
    <property type="entry name" value="RsgA_GTPase"/>
    <property type="match status" value="1"/>
</dbReference>
<dbReference type="GO" id="GO:0042274">
    <property type="term" value="P:ribosomal small subunit biogenesis"/>
    <property type="evidence" value="ECO:0007669"/>
    <property type="project" value="UniProtKB-UniRule"/>
</dbReference>
<protein>
    <recommendedName>
        <fullName evidence="10">Small ribosomal subunit biogenesis GTPase RsgA</fullName>
        <ecNumber evidence="10">3.6.1.-</ecNumber>
    </recommendedName>
</protein>
<comment type="caution">
    <text evidence="14">The sequence shown here is derived from an EMBL/GenBank/DDBJ whole genome shotgun (WGS) entry which is preliminary data.</text>
</comment>
<feature type="compositionally biased region" description="Basic and acidic residues" evidence="11">
    <location>
        <begin position="352"/>
        <end position="361"/>
    </location>
</feature>
<evidence type="ECO:0000256" key="5">
    <source>
        <dbReference type="ARBA" id="ARBA00022741"/>
    </source>
</evidence>
<evidence type="ECO:0000256" key="11">
    <source>
        <dbReference type="SAM" id="MobiDB-lite"/>
    </source>
</evidence>
<dbReference type="InterPro" id="IPR010914">
    <property type="entry name" value="RsgA_GTPase_dom"/>
</dbReference>
<dbReference type="HAMAP" id="MF_01820">
    <property type="entry name" value="GTPase_RsgA"/>
    <property type="match status" value="1"/>
</dbReference>
<keyword evidence="3 10" id="KW-0479">Metal-binding</keyword>
<comment type="similarity">
    <text evidence="10">Belongs to the TRAFAC class YlqF/YawG GTPase family. RsgA subfamily.</text>
</comment>
<comment type="subunit">
    <text evidence="10">Monomer. Associates with 30S ribosomal subunit, binds 16S rRNA.</text>
</comment>
<dbReference type="Gene3D" id="1.10.40.50">
    <property type="entry name" value="Probable gtpase engc, domain 3"/>
    <property type="match status" value="1"/>
</dbReference>
<evidence type="ECO:0000259" key="12">
    <source>
        <dbReference type="PROSITE" id="PS50936"/>
    </source>
</evidence>
<keyword evidence="2 10" id="KW-0690">Ribosome biogenesis</keyword>
<feature type="binding site" evidence="10">
    <location>
        <position position="325"/>
    </location>
    <ligand>
        <name>Zn(2+)</name>
        <dbReference type="ChEBI" id="CHEBI:29105"/>
    </ligand>
</feature>
<dbReference type="CDD" id="cd01854">
    <property type="entry name" value="YjeQ_EngC"/>
    <property type="match status" value="1"/>
</dbReference>
<dbReference type="Proteomes" id="UP000256977">
    <property type="component" value="Unassembled WGS sequence"/>
</dbReference>
<dbReference type="InterPro" id="IPR004881">
    <property type="entry name" value="Ribosome_biogen_GTPase_RsgA"/>
</dbReference>
<keyword evidence="5 10" id="KW-0547">Nucleotide-binding</keyword>
<keyword evidence="9 10" id="KW-0342">GTP-binding</keyword>
<dbReference type="NCBIfam" id="TIGR00157">
    <property type="entry name" value="ribosome small subunit-dependent GTPase A"/>
    <property type="match status" value="1"/>
</dbReference>
<dbReference type="Gene3D" id="3.40.50.300">
    <property type="entry name" value="P-loop containing nucleotide triphosphate hydrolases"/>
    <property type="match status" value="1"/>
</dbReference>
<evidence type="ECO:0000256" key="1">
    <source>
        <dbReference type="ARBA" id="ARBA00022490"/>
    </source>
</evidence>
<keyword evidence="8 10" id="KW-0694">RNA-binding</keyword>
<dbReference type="EC" id="3.6.1.-" evidence="10"/>
<gene>
    <name evidence="10" type="primary">rsgA</name>
    <name evidence="14" type="ORF">DFP98_12139</name>
</gene>
<dbReference type="EMBL" id="QRDZ01000021">
    <property type="protein sequence ID" value="RED65148.1"/>
    <property type="molecule type" value="Genomic_DNA"/>
</dbReference>
<feature type="binding site" evidence="10">
    <location>
        <begin position="231"/>
        <end position="239"/>
    </location>
    <ligand>
        <name>GTP</name>
        <dbReference type="ChEBI" id="CHEBI:37565"/>
    </ligand>
</feature>
<evidence type="ECO:0000256" key="9">
    <source>
        <dbReference type="ARBA" id="ARBA00023134"/>
    </source>
</evidence>
<evidence type="ECO:0000256" key="6">
    <source>
        <dbReference type="ARBA" id="ARBA00022801"/>
    </source>
</evidence>
<dbReference type="AlphaFoldDB" id="A0A3D9ITT1"/>
<feature type="region of interest" description="Disordered" evidence="11">
    <location>
        <begin position="352"/>
        <end position="392"/>
    </location>
</feature>
<evidence type="ECO:0000313" key="14">
    <source>
        <dbReference type="EMBL" id="RED65148.1"/>
    </source>
</evidence>
<feature type="binding site" evidence="10">
    <location>
        <position position="317"/>
    </location>
    <ligand>
        <name>Zn(2+)</name>
        <dbReference type="ChEBI" id="CHEBI:29105"/>
    </ligand>
</feature>
<accession>A0A3D9ITT1</accession>
<dbReference type="PANTHER" id="PTHR32120:SF10">
    <property type="entry name" value="SMALL RIBOSOMAL SUBUNIT BIOGENESIS GTPASE RSGA"/>
    <property type="match status" value="1"/>
</dbReference>
<comment type="function">
    <text evidence="10">One of several proteins that assist in the late maturation steps of the functional core of the 30S ribosomal subunit. Helps release RbfA from mature subunits. May play a role in the assembly of ribosomal proteins into the subunit. Circularly permuted GTPase that catalyzes slow GTP hydrolysis, GTPase activity is stimulated by the 30S ribosomal subunit.</text>
</comment>
<evidence type="ECO:0000256" key="7">
    <source>
        <dbReference type="ARBA" id="ARBA00022833"/>
    </source>
</evidence>
<dbReference type="SUPFAM" id="SSF52540">
    <property type="entry name" value="P-loop containing nucleoside triphosphate hydrolases"/>
    <property type="match status" value="1"/>
</dbReference>
<organism evidence="14 15">
    <name type="scientific">Cohnella phaseoli</name>
    <dbReference type="NCBI Taxonomy" id="456490"/>
    <lineage>
        <taxon>Bacteria</taxon>
        <taxon>Bacillati</taxon>
        <taxon>Bacillota</taxon>
        <taxon>Bacilli</taxon>
        <taxon>Bacillales</taxon>
        <taxon>Paenibacillaceae</taxon>
        <taxon>Cohnella</taxon>
    </lineage>
</organism>
<proteinExistence type="inferred from homology"/>
<keyword evidence="7 10" id="KW-0862">Zinc</keyword>
<dbReference type="PROSITE" id="PS50936">
    <property type="entry name" value="ENGC_GTPASE"/>
    <property type="match status" value="1"/>
</dbReference>
<feature type="binding site" evidence="10">
    <location>
        <begin position="179"/>
        <end position="182"/>
    </location>
    <ligand>
        <name>GTP</name>
        <dbReference type="ChEBI" id="CHEBI:37565"/>
    </ligand>
</feature>
<name>A0A3D9ITT1_9BACL</name>
<feature type="domain" description="CP-type G" evidence="13">
    <location>
        <begin position="134"/>
        <end position="289"/>
    </location>
</feature>
<dbReference type="InterPro" id="IPR027417">
    <property type="entry name" value="P-loop_NTPase"/>
</dbReference>
<dbReference type="GO" id="GO:0005525">
    <property type="term" value="F:GTP binding"/>
    <property type="evidence" value="ECO:0007669"/>
    <property type="project" value="UniProtKB-UniRule"/>
</dbReference>
<keyword evidence="6 10" id="KW-0378">Hydrolase</keyword>
<comment type="cofactor">
    <cofactor evidence="10">
        <name>Zn(2+)</name>
        <dbReference type="ChEBI" id="CHEBI:29105"/>
    </cofactor>
    <text evidence="10">Binds 1 zinc ion per subunit.</text>
</comment>
<dbReference type="GO" id="GO:0005737">
    <property type="term" value="C:cytoplasm"/>
    <property type="evidence" value="ECO:0007669"/>
    <property type="project" value="UniProtKB-SubCell"/>
</dbReference>
<dbReference type="PROSITE" id="PS51721">
    <property type="entry name" value="G_CP"/>
    <property type="match status" value="1"/>
</dbReference>
<evidence type="ECO:0000256" key="2">
    <source>
        <dbReference type="ARBA" id="ARBA00022517"/>
    </source>
</evidence>
<reference evidence="14 15" key="1">
    <citation type="submission" date="2018-07" db="EMBL/GenBank/DDBJ databases">
        <title>Genomic Encyclopedia of Type Strains, Phase III (KMG-III): the genomes of soil and plant-associated and newly described type strains.</title>
        <authorList>
            <person name="Whitman W."/>
        </authorList>
    </citation>
    <scope>NUCLEOTIDE SEQUENCE [LARGE SCALE GENOMIC DNA]</scope>
    <source>
        <strain evidence="14 15">CECT 7287</strain>
    </source>
</reference>
<keyword evidence="15" id="KW-1185">Reference proteome</keyword>
<dbReference type="GO" id="GO:0019843">
    <property type="term" value="F:rRNA binding"/>
    <property type="evidence" value="ECO:0007669"/>
    <property type="project" value="UniProtKB-KW"/>
</dbReference>
<evidence type="ECO:0000256" key="10">
    <source>
        <dbReference type="HAMAP-Rule" id="MF_01820"/>
    </source>
</evidence>
<feature type="compositionally biased region" description="Basic and acidic residues" evidence="11">
    <location>
        <begin position="376"/>
        <end position="392"/>
    </location>
</feature>
<evidence type="ECO:0000256" key="3">
    <source>
        <dbReference type="ARBA" id="ARBA00022723"/>
    </source>
</evidence>
<comment type="subcellular location">
    <subcellularLocation>
        <location evidence="10">Cytoplasm</location>
    </subcellularLocation>
</comment>
<dbReference type="PANTHER" id="PTHR32120">
    <property type="entry name" value="SMALL RIBOSOMAL SUBUNIT BIOGENESIS GTPASE RSGA"/>
    <property type="match status" value="1"/>
</dbReference>
<feature type="binding site" evidence="10">
    <location>
        <position position="319"/>
    </location>
    <ligand>
        <name>Zn(2+)</name>
        <dbReference type="ChEBI" id="CHEBI:29105"/>
    </ligand>
</feature>
<dbReference type="InterPro" id="IPR030378">
    <property type="entry name" value="G_CP_dom"/>
</dbReference>
<dbReference type="GO" id="GO:0003924">
    <property type="term" value="F:GTPase activity"/>
    <property type="evidence" value="ECO:0007669"/>
    <property type="project" value="UniProtKB-UniRule"/>
</dbReference>
<keyword evidence="4 10" id="KW-0699">rRNA-binding</keyword>
<evidence type="ECO:0000313" key="15">
    <source>
        <dbReference type="Proteomes" id="UP000256977"/>
    </source>
</evidence>
<keyword evidence="1 10" id="KW-0963">Cytoplasm</keyword>
<evidence type="ECO:0000256" key="8">
    <source>
        <dbReference type="ARBA" id="ARBA00022884"/>
    </source>
</evidence>
<feature type="domain" description="EngC GTPase" evidence="12">
    <location>
        <begin position="140"/>
        <end position="287"/>
    </location>
</feature>
<evidence type="ECO:0000256" key="4">
    <source>
        <dbReference type="ARBA" id="ARBA00022730"/>
    </source>
</evidence>